<evidence type="ECO:0000313" key="5">
    <source>
        <dbReference type="Proteomes" id="UP000826616"/>
    </source>
</evidence>
<dbReference type="AlphaFoldDB" id="A0A1G8EEX2"/>
<accession>A0A1G8EEX2</accession>
<protein>
    <submittedName>
        <fullName evidence="3">Uncharacterized protein</fullName>
    </submittedName>
</protein>
<dbReference type="Proteomes" id="UP000198956">
    <property type="component" value="Unassembled WGS sequence"/>
</dbReference>
<gene>
    <name evidence="2" type="ORF">K3F53_12295</name>
    <name evidence="3" type="ORF">SAMN04489735_10434</name>
</gene>
<evidence type="ECO:0000313" key="3">
    <source>
        <dbReference type="EMBL" id="SDH68249.1"/>
    </source>
</evidence>
<evidence type="ECO:0000313" key="2">
    <source>
        <dbReference type="EMBL" id="QYY41702.1"/>
    </source>
</evidence>
<reference evidence="3 4" key="1">
    <citation type="submission" date="2016-10" db="EMBL/GenBank/DDBJ databases">
        <authorList>
            <person name="de Groot N.N."/>
        </authorList>
    </citation>
    <scope>NUCLEOTIDE SEQUENCE [LARGE SCALE GENOMIC DNA]</scope>
    <source>
        <strain evidence="3 4">L 420-91</strain>
    </source>
</reference>
<evidence type="ECO:0000313" key="4">
    <source>
        <dbReference type="Proteomes" id="UP000198956"/>
    </source>
</evidence>
<dbReference type="RefSeq" id="WP_217639398.1">
    <property type="nucleotide sequence ID" value="NZ_CP080764.1"/>
</dbReference>
<dbReference type="EMBL" id="FNDE01000043">
    <property type="protein sequence ID" value="SDH68249.1"/>
    <property type="molecule type" value="Genomic_DNA"/>
</dbReference>
<proteinExistence type="predicted"/>
<dbReference type="EMBL" id="CP080764">
    <property type="protein sequence ID" value="QYY41702.1"/>
    <property type="molecule type" value="Genomic_DNA"/>
</dbReference>
<organism evidence="3 4">
    <name type="scientific">Aneurinibacillus thermoaerophilus</name>
    <dbReference type="NCBI Taxonomy" id="143495"/>
    <lineage>
        <taxon>Bacteria</taxon>
        <taxon>Bacillati</taxon>
        <taxon>Bacillota</taxon>
        <taxon>Bacilli</taxon>
        <taxon>Bacillales</taxon>
        <taxon>Paenibacillaceae</taxon>
        <taxon>Aneurinibacillus group</taxon>
        <taxon>Aneurinibacillus</taxon>
    </lineage>
</organism>
<reference evidence="2 5" key="2">
    <citation type="submission" date="2021-08" db="EMBL/GenBank/DDBJ databases">
        <title>Complete genome sequence of the strain Aneurinibacillus thermoaerophilus CCM 8960.</title>
        <authorList>
            <person name="Musilova J."/>
            <person name="Kourilova X."/>
            <person name="Pernicova I."/>
            <person name="Bezdicek M."/>
            <person name="Lengerova M."/>
            <person name="Obruca S."/>
            <person name="Sedlar K."/>
        </authorList>
    </citation>
    <scope>NUCLEOTIDE SEQUENCE [LARGE SCALE GENOMIC DNA]</scope>
    <source>
        <strain evidence="2 5">CCM 8960</strain>
    </source>
</reference>
<feature type="region of interest" description="Disordered" evidence="1">
    <location>
        <begin position="1"/>
        <end position="21"/>
    </location>
</feature>
<dbReference type="GeneID" id="97142154"/>
<keyword evidence="5" id="KW-1185">Reference proteome</keyword>
<dbReference type="Proteomes" id="UP000826616">
    <property type="component" value="Chromosome"/>
</dbReference>
<evidence type="ECO:0000256" key="1">
    <source>
        <dbReference type="SAM" id="MobiDB-lite"/>
    </source>
</evidence>
<name>A0A1G8EEX2_ANETH</name>
<sequence length="46" mass="5005">MRQVDGGEDGALTRGGLSDRPSILGNLIRENELNRQKSAEVIVHAM</sequence>